<evidence type="ECO:0000256" key="9">
    <source>
        <dbReference type="ARBA" id="ARBA00022985"/>
    </source>
</evidence>
<keyword evidence="7" id="KW-0441">Lipid A biosynthesis</keyword>
<comment type="subcellular location">
    <subcellularLocation>
        <location evidence="1">Cell membrane</location>
        <topology evidence="1">Multi-pass membrane protein</topology>
    </subcellularLocation>
</comment>
<reference evidence="17" key="1">
    <citation type="journal article" date="2019" name="Int. J. Syst. Evol. Microbiol.">
        <title>The Global Catalogue of Microorganisms (GCM) 10K type strain sequencing project: providing services to taxonomists for standard genome sequencing and annotation.</title>
        <authorList>
            <consortium name="The Broad Institute Genomics Platform"/>
            <consortium name="The Broad Institute Genome Sequencing Center for Infectious Disease"/>
            <person name="Wu L."/>
            <person name="Ma J."/>
        </authorList>
    </citation>
    <scope>NUCLEOTIDE SEQUENCE [LARGE SCALE GENOMIC DNA]</scope>
    <source>
        <strain evidence="17">JCM 13022</strain>
    </source>
</reference>
<keyword evidence="3" id="KW-0813">Transport</keyword>
<evidence type="ECO:0000256" key="3">
    <source>
        <dbReference type="ARBA" id="ARBA00022448"/>
    </source>
</evidence>
<gene>
    <name evidence="16" type="ORF">GCM10009675_19600</name>
</gene>
<name>A0ABP4G3Z5_9PSEU</name>
<dbReference type="InterPro" id="IPR000620">
    <property type="entry name" value="EamA_dom"/>
</dbReference>
<protein>
    <submittedName>
        <fullName evidence="16">EamA family transporter</fullName>
    </submittedName>
</protein>
<dbReference type="Pfam" id="PF00892">
    <property type="entry name" value="EamA"/>
    <property type="match status" value="2"/>
</dbReference>
<keyword evidence="10 13" id="KW-1133">Transmembrane helix</keyword>
<dbReference type="InterPro" id="IPR000390">
    <property type="entry name" value="Small_drug/metabolite_transptr"/>
</dbReference>
<keyword evidence="12 13" id="KW-0472">Membrane</keyword>
<keyword evidence="5" id="KW-0444">Lipid biosynthesis</keyword>
<keyword evidence="9" id="KW-0448">Lipopolysaccharide biosynthesis</keyword>
<feature type="transmembrane region" description="Helical" evidence="13">
    <location>
        <begin position="265"/>
        <end position="283"/>
    </location>
</feature>
<evidence type="ECO:0000256" key="8">
    <source>
        <dbReference type="ARBA" id="ARBA00022692"/>
    </source>
</evidence>
<evidence type="ECO:0000256" key="13">
    <source>
        <dbReference type="SAM" id="Phobius"/>
    </source>
</evidence>
<feature type="transmembrane region" description="Helical" evidence="13">
    <location>
        <begin position="179"/>
        <end position="199"/>
    </location>
</feature>
<feature type="transmembrane region" description="Helical" evidence="13">
    <location>
        <begin position="149"/>
        <end position="167"/>
    </location>
</feature>
<evidence type="ECO:0000256" key="14">
    <source>
        <dbReference type="SAM" id="SignalP"/>
    </source>
</evidence>
<evidence type="ECO:0000256" key="10">
    <source>
        <dbReference type="ARBA" id="ARBA00022989"/>
    </source>
</evidence>
<accession>A0ABP4G3Z5</accession>
<dbReference type="RefSeq" id="WP_253853225.1">
    <property type="nucleotide sequence ID" value="NZ_BAAALM010000007.1"/>
</dbReference>
<evidence type="ECO:0000256" key="2">
    <source>
        <dbReference type="ARBA" id="ARBA00007362"/>
    </source>
</evidence>
<keyword evidence="17" id="KW-1185">Reference proteome</keyword>
<keyword evidence="11" id="KW-0443">Lipid metabolism</keyword>
<evidence type="ECO:0000256" key="6">
    <source>
        <dbReference type="ARBA" id="ARBA00022519"/>
    </source>
</evidence>
<keyword evidence="6" id="KW-0997">Cell inner membrane</keyword>
<feature type="transmembrane region" description="Helical" evidence="13">
    <location>
        <begin position="92"/>
        <end position="113"/>
    </location>
</feature>
<evidence type="ECO:0000256" key="4">
    <source>
        <dbReference type="ARBA" id="ARBA00022475"/>
    </source>
</evidence>
<evidence type="ECO:0000256" key="1">
    <source>
        <dbReference type="ARBA" id="ARBA00004651"/>
    </source>
</evidence>
<keyword evidence="14" id="KW-0732">Signal</keyword>
<evidence type="ECO:0000256" key="11">
    <source>
        <dbReference type="ARBA" id="ARBA00023098"/>
    </source>
</evidence>
<organism evidence="16 17">
    <name type="scientific">Prauserella alba</name>
    <dbReference type="NCBI Taxonomy" id="176898"/>
    <lineage>
        <taxon>Bacteria</taxon>
        <taxon>Bacillati</taxon>
        <taxon>Actinomycetota</taxon>
        <taxon>Actinomycetes</taxon>
        <taxon>Pseudonocardiales</taxon>
        <taxon>Pseudonocardiaceae</taxon>
        <taxon>Prauserella</taxon>
    </lineage>
</organism>
<dbReference type="PANTHER" id="PTHR30561">
    <property type="entry name" value="SMR FAMILY PROTON-DEPENDENT DRUG EFFLUX TRANSPORTER SUGE"/>
    <property type="match status" value="1"/>
</dbReference>
<evidence type="ECO:0000256" key="7">
    <source>
        <dbReference type="ARBA" id="ARBA00022556"/>
    </source>
</evidence>
<keyword evidence="8 13" id="KW-0812">Transmembrane</keyword>
<dbReference type="PANTHER" id="PTHR30561:SF1">
    <property type="entry name" value="MULTIDRUG TRANSPORTER EMRE"/>
    <property type="match status" value="1"/>
</dbReference>
<feature type="domain" description="EamA" evidence="15">
    <location>
        <begin position="150"/>
        <end position="305"/>
    </location>
</feature>
<evidence type="ECO:0000259" key="15">
    <source>
        <dbReference type="Pfam" id="PF00892"/>
    </source>
</evidence>
<evidence type="ECO:0000313" key="16">
    <source>
        <dbReference type="EMBL" id="GAA1202585.1"/>
    </source>
</evidence>
<comment type="caution">
    <text evidence="16">The sequence shown here is derived from an EMBL/GenBank/DDBJ whole genome shotgun (WGS) entry which is preliminary data.</text>
</comment>
<comment type="similarity">
    <text evidence="2">Belongs to the EamA transporter family.</text>
</comment>
<feature type="transmembrane region" description="Helical" evidence="13">
    <location>
        <begin position="61"/>
        <end position="80"/>
    </location>
</feature>
<feature type="transmembrane region" description="Helical" evidence="13">
    <location>
        <begin position="238"/>
        <end position="259"/>
    </location>
</feature>
<keyword evidence="4" id="KW-1003">Cell membrane</keyword>
<feature type="signal peptide" evidence="14">
    <location>
        <begin position="1"/>
        <end position="17"/>
    </location>
</feature>
<evidence type="ECO:0000256" key="12">
    <source>
        <dbReference type="ARBA" id="ARBA00023136"/>
    </source>
</evidence>
<feature type="chain" id="PRO_5045512432" evidence="14">
    <location>
        <begin position="18"/>
        <end position="308"/>
    </location>
</feature>
<evidence type="ECO:0000256" key="5">
    <source>
        <dbReference type="ARBA" id="ARBA00022516"/>
    </source>
</evidence>
<proteinExistence type="inferred from homology"/>
<feature type="transmembrane region" description="Helical" evidence="13">
    <location>
        <begin position="119"/>
        <end position="137"/>
    </location>
</feature>
<feature type="domain" description="EamA" evidence="15">
    <location>
        <begin position="5"/>
        <end position="136"/>
    </location>
</feature>
<dbReference type="InterPro" id="IPR037185">
    <property type="entry name" value="EmrE-like"/>
</dbReference>
<sequence>MSLTALVLVLLAAAVHAAWNLVATRVPGGARFVFCYYTVSAVVLLPFGVAHLVVSGDQPRWTWLLAAVVTAVAHVAYGVVLQRGYTVGDLSVVYPLARGCGPLLSVLVAVALLRERPGWPGLVGAGLVVVGVLVISAPRAVRTPGRRRAGAGYGMLTGVTIAAYTLWDAYSVDELGVPPVVYLAAGTVLQSLLLAPYALRRSRSEGNGFEGTGFDGRGSGVRAEGPTHELWREHRRSVVLVGLLSPVAYLLVLFAMRLAPVSLVAPLREVSIVLAGLAGWLILGEPHGRRRLAGSLVVLAGITAIALA</sequence>
<dbReference type="Gene3D" id="1.10.3730.20">
    <property type="match status" value="2"/>
</dbReference>
<dbReference type="EMBL" id="BAAALM010000007">
    <property type="protein sequence ID" value="GAA1202585.1"/>
    <property type="molecule type" value="Genomic_DNA"/>
</dbReference>
<dbReference type="Proteomes" id="UP001500467">
    <property type="component" value="Unassembled WGS sequence"/>
</dbReference>
<evidence type="ECO:0000313" key="17">
    <source>
        <dbReference type="Proteomes" id="UP001500467"/>
    </source>
</evidence>
<dbReference type="SUPFAM" id="SSF103481">
    <property type="entry name" value="Multidrug resistance efflux transporter EmrE"/>
    <property type="match status" value="2"/>
</dbReference>